<organism evidence="1 2">
    <name type="scientific">Pseudomonas atacamensis</name>
    <dbReference type="NCBI Taxonomy" id="2565368"/>
    <lineage>
        <taxon>Bacteria</taxon>
        <taxon>Pseudomonadati</taxon>
        <taxon>Pseudomonadota</taxon>
        <taxon>Gammaproteobacteria</taxon>
        <taxon>Pseudomonadales</taxon>
        <taxon>Pseudomonadaceae</taxon>
        <taxon>Pseudomonas</taxon>
    </lineage>
</organism>
<name>A0ABQ5PMV1_9PSED</name>
<comment type="caution">
    <text evidence="1">The sequence shown here is derived from an EMBL/GenBank/DDBJ whole genome shotgun (WGS) entry which is preliminary data.</text>
</comment>
<accession>A0ABQ5PMV1</accession>
<reference evidence="1" key="3">
    <citation type="journal article" date="2023" name="J. Biotechnol.">
        <title>Draft Genome Sequences of Endophytic Pseudomonas Strains, Isolated from the Interior of Brassicaceae Plants.</title>
        <authorList>
            <person name="Kaneko H."/>
            <person name="Furuya T."/>
        </authorList>
    </citation>
    <scope>NUCLEOTIDE SEQUENCE</scope>
    <source>
        <strain evidence="1">RS3R-1</strain>
    </source>
</reference>
<dbReference type="EMBL" id="BSCQ01000043">
    <property type="protein sequence ID" value="GLH44722.1"/>
    <property type="molecule type" value="Genomic_DNA"/>
</dbReference>
<reference evidence="1" key="1">
    <citation type="journal article" date="2021" name="Sci. Rep.">
        <title>An efficient direct screening system for microorganisms that activate plant immune responses based on plant-microbe interactions using cultured plant cells.</title>
        <authorList>
            <person name="Kurokawa M."/>
            <person name="Nakano M."/>
            <person name="Kitahata N."/>
            <person name="Kuchitsu K."/>
            <person name="Furuya T."/>
        </authorList>
    </citation>
    <scope>NUCLEOTIDE SEQUENCE</scope>
    <source>
        <strain evidence="1">RS3R-1</strain>
    </source>
</reference>
<evidence type="ECO:0000313" key="1">
    <source>
        <dbReference type="EMBL" id="GLH44722.1"/>
    </source>
</evidence>
<sequence length="143" mass="16381">MIFKCSGNAVNPSTVSYRSLGFGEAVTIKTQPYILQIKPGDFPRKFEIIADTFISECRIDDTVQGYADIPELATVDYPTFNELLNIHPNLAASLIEDYLYFELFYHLFQNPTNLQLVINNINNVYTEKDSIIITGDTYPFKYF</sequence>
<gene>
    <name evidence="1" type="ORF">RS3R1_38100</name>
</gene>
<proteinExistence type="predicted"/>
<reference evidence="1" key="2">
    <citation type="submission" date="2022-11" db="EMBL/GenBank/DDBJ databases">
        <title>Draft genome sequencing of Pseudomonas atacamensis RS3R1.</title>
        <authorList>
            <person name="Furuya T."/>
            <person name="Kaneko H."/>
        </authorList>
    </citation>
    <scope>NUCLEOTIDE SEQUENCE</scope>
    <source>
        <strain evidence="1">RS3R-1</strain>
    </source>
</reference>
<evidence type="ECO:0000313" key="2">
    <source>
        <dbReference type="Proteomes" id="UP001145022"/>
    </source>
</evidence>
<protein>
    <submittedName>
        <fullName evidence="1">Uncharacterized protein</fullName>
    </submittedName>
</protein>
<dbReference type="RefSeq" id="WP_130899437.1">
    <property type="nucleotide sequence ID" value="NZ_BSCQ01000043.1"/>
</dbReference>
<dbReference type="GeneID" id="75527826"/>
<keyword evidence="2" id="KW-1185">Reference proteome</keyword>
<dbReference type="Proteomes" id="UP001145022">
    <property type="component" value="Unassembled WGS sequence"/>
</dbReference>